<accession>B3PUI8</accession>
<evidence type="ECO:0000313" key="1">
    <source>
        <dbReference type="EMBL" id="ACE92069.1"/>
    </source>
</evidence>
<organism evidence="1 2">
    <name type="scientific">Rhizobium etli (strain CIAT 652)</name>
    <dbReference type="NCBI Taxonomy" id="491916"/>
    <lineage>
        <taxon>Bacteria</taxon>
        <taxon>Pseudomonadati</taxon>
        <taxon>Pseudomonadota</taxon>
        <taxon>Alphaproteobacteria</taxon>
        <taxon>Hyphomicrobiales</taxon>
        <taxon>Rhizobiaceae</taxon>
        <taxon>Rhizobium/Agrobacterium group</taxon>
        <taxon>Rhizobium</taxon>
    </lineage>
</organism>
<name>B3PUI8_RHIE6</name>
<proteinExistence type="predicted"/>
<dbReference type="AlphaFoldDB" id="B3PUI8"/>
<gene>
    <name evidence="1" type="ordered locus">RHECIAT_CH0003121</name>
</gene>
<dbReference type="EMBL" id="CP001074">
    <property type="protein sequence ID" value="ACE92069.1"/>
    <property type="molecule type" value="Genomic_DNA"/>
</dbReference>
<reference evidence="1 2" key="1">
    <citation type="submission" date="2008-04" db="EMBL/GenBank/DDBJ databases">
        <title>Genome diversity and DNA divergence of Rhizobium etli.</title>
        <authorList>
            <person name="Gonzalez V."/>
            <person name="Acosta J.L."/>
            <person name="Santamaria R.I."/>
            <person name="Bustos P."/>
            <person name="Hernandez-Gonzalez I.L."/>
            <person name="Fernandez J.L."/>
            <person name="Diaz R."/>
            <person name="Flores M."/>
            <person name="Mora J."/>
            <person name="Palacios R."/>
            <person name="Davila G."/>
        </authorList>
    </citation>
    <scope>NUCLEOTIDE SEQUENCE [LARGE SCALE GENOMIC DNA]</scope>
    <source>
        <strain evidence="1 2">CIAT 652</strain>
    </source>
</reference>
<evidence type="ECO:0000313" key="2">
    <source>
        <dbReference type="Proteomes" id="UP000008817"/>
    </source>
</evidence>
<dbReference type="HOGENOM" id="CLU_2082935_0_0_5"/>
<protein>
    <submittedName>
        <fullName evidence="1">Uncharacterized protein</fullName>
    </submittedName>
</protein>
<dbReference type="KEGG" id="rec:RHECIAT_CH0003121"/>
<sequence length="117" mass="13221">MLPPARRAEAQAGGYLQRHPCEAAPGVGMVLRSGIALLRSNLLRCGSLFKLQKNNDCRKCRFLEVSKRRLDGRREDESLRLRRAIITCFKTIYSRGVKGGSLSWRCRVGGFWALRGQ</sequence>
<dbReference type="Proteomes" id="UP000008817">
    <property type="component" value="Chromosome"/>
</dbReference>